<dbReference type="PROSITE" id="PS00061">
    <property type="entry name" value="ADH_SHORT"/>
    <property type="match status" value="1"/>
</dbReference>
<dbReference type="InterPro" id="IPR020904">
    <property type="entry name" value="Sc_DH/Rdtase_CS"/>
</dbReference>
<reference evidence="2" key="1">
    <citation type="journal article" date="2014" name="Front. Microbiol.">
        <title>High frequency of phylogenetically diverse reductive dehalogenase-homologous genes in deep subseafloor sedimentary metagenomes.</title>
        <authorList>
            <person name="Kawai M."/>
            <person name="Futagami T."/>
            <person name="Toyoda A."/>
            <person name="Takaki Y."/>
            <person name="Nishi S."/>
            <person name="Hori S."/>
            <person name="Arai W."/>
            <person name="Tsubouchi T."/>
            <person name="Morono Y."/>
            <person name="Uchiyama I."/>
            <person name="Ito T."/>
            <person name="Fujiyama A."/>
            <person name="Inagaki F."/>
            <person name="Takami H."/>
        </authorList>
    </citation>
    <scope>NUCLEOTIDE SEQUENCE</scope>
    <source>
        <strain evidence="2">Expedition CK06-06</strain>
    </source>
</reference>
<accession>X1KNV9</accession>
<dbReference type="SUPFAM" id="SSF51735">
    <property type="entry name" value="NAD(P)-binding Rossmann-fold domains"/>
    <property type="match status" value="1"/>
</dbReference>
<dbReference type="EMBL" id="BARV01007466">
    <property type="protein sequence ID" value="GAI08368.1"/>
    <property type="molecule type" value="Genomic_DNA"/>
</dbReference>
<dbReference type="InterPro" id="IPR002347">
    <property type="entry name" value="SDR_fam"/>
</dbReference>
<dbReference type="PANTHER" id="PTHR43943">
    <property type="entry name" value="DEHYDROGENASE/REDUCTASE (SDR FAMILY) MEMBER 4"/>
    <property type="match status" value="1"/>
</dbReference>
<dbReference type="InterPro" id="IPR036291">
    <property type="entry name" value="NAD(P)-bd_dom_sf"/>
</dbReference>
<dbReference type="CDD" id="cd05233">
    <property type="entry name" value="SDR_c"/>
    <property type="match status" value="1"/>
</dbReference>
<dbReference type="FunFam" id="3.40.50.720:FF:000084">
    <property type="entry name" value="Short-chain dehydrogenase reductase"/>
    <property type="match status" value="1"/>
</dbReference>
<evidence type="ECO:0000256" key="1">
    <source>
        <dbReference type="ARBA" id="ARBA00006484"/>
    </source>
</evidence>
<gene>
    <name evidence="2" type="ORF">S06H3_15196</name>
</gene>
<feature type="non-terminal residue" evidence="2">
    <location>
        <position position="1"/>
    </location>
</feature>
<protein>
    <submittedName>
        <fullName evidence="2">Uncharacterized protein</fullName>
    </submittedName>
</protein>
<dbReference type="PANTHER" id="PTHR43943:SF2">
    <property type="entry name" value="DEHYDROGENASE_REDUCTASE 4"/>
    <property type="match status" value="1"/>
</dbReference>
<comment type="similarity">
    <text evidence="1">Belongs to the short-chain dehydrogenases/reductases (SDR) family.</text>
</comment>
<proteinExistence type="inferred from homology"/>
<dbReference type="NCBIfam" id="NF005559">
    <property type="entry name" value="PRK07231.1"/>
    <property type="match status" value="1"/>
</dbReference>
<dbReference type="PRINTS" id="PR00081">
    <property type="entry name" value="GDHRDH"/>
</dbReference>
<evidence type="ECO:0000313" key="2">
    <source>
        <dbReference type="EMBL" id="GAI08368.1"/>
    </source>
</evidence>
<sequence>GSRGIGRASALAFADAGADVVVASRKLPDLEKVAEEIKARGRRGLAVASHVAKMEELKNLVEQVKAEFGRIDILMNNAGTNPYYGPLLDAEEWAWDATMNVNLKGPFLLSQLVAVLMKEQGGGSIINTASVAGFRPSSLAIYCVTKAGLIMLTEVMAKEWGQYGIRVNAIAPGVIKTRLSEALWKEPALGEAAAKRAALGRLGESEDIAGVALFLASDAAGYVTGETIAVDGGELVGPPAFPG</sequence>
<dbReference type="Pfam" id="PF13561">
    <property type="entry name" value="adh_short_C2"/>
    <property type="match status" value="1"/>
</dbReference>
<organism evidence="2">
    <name type="scientific">marine sediment metagenome</name>
    <dbReference type="NCBI Taxonomy" id="412755"/>
    <lineage>
        <taxon>unclassified sequences</taxon>
        <taxon>metagenomes</taxon>
        <taxon>ecological metagenomes</taxon>
    </lineage>
</organism>
<dbReference type="AlphaFoldDB" id="X1KNV9"/>
<dbReference type="PRINTS" id="PR00080">
    <property type="entry name" value="SDRFAMILY"/>
</dbReference>
<name>X1KNV9_9ZZZZ</name>
<dbReference type="Gene3D" id="3.40.50.720">
    <property type="entry name" value="NAD(P)-binding Rossmann-like Domain"/>
    <property type="match status" value="1"/>
</dbReference>
<comment type="caution">
    <text evidence="2">The sequence shown here is derived from an EMBL/GenBank/DDBJ whole genome shotgun (WGS) entry which is preliminary data.</text>
</comment>